<dbReference type="GO" id="GO:0016829">
    <property type="term" value="F:lyase activity"/>
    <property type="evidence" value="ECO:0007669"/>
    <property type="project" value="InterPro"/>
</dbReference>
<sequence>MTGPAAAGRPLPRPRDGDGVAERLALSARTLRGRGLRTEDVTGWLAGRATANRFRVDPIPFAAMDGWTFQGTTGNLVHRSGRFFSVEGVHVTIGDGPLQQWQQPIIDQPEIGVLGILAKEFDGVLHFLMQAKMEPGNRNLLQLSPTVQATRSNYTKVHRGAEVKYLGHFLGDGRGRVLADVLQSEHGAWFLRKSNRNMIVETTEDVPAGDDFCWLTLGQIGELLRRDNVVNMDARTVLACAPVGSGRSEALLPDTELISWITEERSLHDVRARRIPLDTVEEWKRGPSSIDHAEERYFRVMAVAVQAESREVTSWTQPLIEPVGLGVTAFVTRSFGGVPHVLVHARREGGFLDRVELAPTVQHTPGNYRHLTGADRPPFLDLVAGAAPGRVLYEAVHSEEGGRFRHAESRYLFVEADEADAPARPPAGYAWVTPGQLNALVRHSHYVNVQARTLLACLNTAAATLTR</sequence>
<dbReference type="EMBL" id="JAAGME010000330">
    <property type="protein sequence ID" value="NEB67121.1"/>
    <property type="molecule type" value="Genomic_DNA"/>
</dbReference>
<evidence type="ECO:0000313" key="3">
    <source>
        <dbReference type="Proteomes" id="UP000471648"/>
    </source>
</evidence>
<gene>
    <name evidence="2" type="ORF">G3I39_08655</name>
</gene>
<dbReference type="InterPro" id="IPR038153">
    <property type="entry name" value="EvaA-like_sf"/>
</dbReference>
<feature type="domain" description="dTDP-4-dehydro-6-deoxy-alpha-D-glucopyranose 2,3-dehydratase" evidence="1">
    <location>
        <begin position="39"/>
        <end position="240"/>
    </location>
</feature>
<comment type="caution">
    <text evidence="2">The sequence shown here is derived from an EMBL/GenBank/DDBJ whole genome shotgun (WGS) entry which is preliminary data.</text>
</comment>
<evidence type="ECO:0000313" key="2">
    <source>
        <dbReference type="EMBL" id="NEB67121.1"/>
    </source>
</evidence>
<dbReference type="AlphaFoldDB" id="A0A6N9VAI2"/>
<accession>A0A6N9VAI2</accession>
<proteinExistence type="predicted"/>
<protein>
    <submittedName>
        <fullName evidence="2">NDP-hexose 2,3-dehydratase</fullName>
    </submittedName>
</protein>
<feature type="domain" description="dTDP-4-dehydro-6-deoxy-alpha-D-glucopyranose 2,3-dehydratase" evidence="1">
    <location>
        <begin position="255"/>
        <end position="458"/>
    </location>
</feature>
<organism evidence="2 3">
    <name type="scientific">Streptomyces microflavus</name>
    <name type="common">Streptomyces lipmanii</name>
    <dbReference type="NCBI Taxonomy" id="1919"/>
    <lineage>
        <taxon>Bacteria</taxon>
        <taxon>Bacillati</taxon>
        <taxon>Actinomycetota</taxon>
        <taxon>Actinomycetes</taxon>
        <taxon>Kitasatosporales</taxon>
        <taxon>Streptomycetaceae</taxon>
        <taxon>Streptomyces</taxon>
    </lineage>
</organism>
<dbReference type="Gene3D" id="3.90.79.40">
    <property type="entry name" value="EvaA sugar 2,3-dehydratase subunit"/>
    <property type="match status" value="2"/>
</dbReference>
<dbReference type="RefSeq" id="WP_164356881.1">
    <property type="nucleotide sequence ID" value="NZ_JAAGME010000330.1"/>
</dbReference>
<dbReference type="InterPro" id="IPR005212">
    <property type="entry name" value="EvaA-like"/>
</dbReference>
<dbReference type="Pfam" id="PF03559">
    <property type="entry name" value="Hexose_dehydrat"/>
    <property type="match status" value="2"/>
</dbReference>
<evidence type="ECO:0000259" key="1">
    <source>
        <dbReference type="Pfam" id="PF03559"/>
    </source>
</evidence>
<dbReference type="Proteomes" id="UP000471648">
    <property type="component" value="Unassembled WGS sequence"/>
</dbReference>
<reference evidence="2 3" key="1">
    <citation type="submission" date="2020-01" db="EMBL/GenBank/DDBJ databases">
        <title>Insect and environment-associated Actinomycetes.</title>
        <authorList>
            <person name="Currrie C."/>
            <person name="Chevrette M."/>
            <person name="Carlson C."/>
            <person name="Stubbendieck R."/>
            <person name="Wendt-Pienkowski E."/>
        </authorList>
    </citation>
    <scope>NUCLEOTIDE SEQUENCE [LARGE SCALE GENOMIC DNA]</scope>
    <source>
        <strain evidence="2 3">SID14438</strain>
    </source>
</reference>
<name>A0A6N9VAI2_STRMI</name>